<sequence length="220" mass="24707">MTFEVPAHRPQASGKPAGRIRQKNEQAIIQAAEDEFARHGFKGTSMNTIALKAGLPKANLHYYFTNKLGLYVAVLSNIIELWDSTFNALTVDDDPAQALSSYIRTKMEFSRRNPQASRIFAMEIISGGQCLSDYFSEDYRAWFKGRAAVFQAWIDAGKMDPVDPVHLIFLLWGSTQHYADFATQICQVTGRSRLTKQDMEDASNNLIHIILKGCGLTPRD</sequence>
<dbReference type="InterPro" id="IPR036271">
    <property type="entry name" value="Tet_transcr_reg_TetR-rel_C_sf"/>
</dbReference>
<gene>
    <name evidence="5" type="primary">rutR</name>
    <name evidence="5" type="ORF">CCOS864_04892</name>
</gene>
<dbReference type="RefSeq" id="WP_115088914.1">
    <property type="nucleotide sequence ID" value="NZ_CBCSFG010000021.1"/>
</dbReference>
<dbReference type="InterPro" id="IPR009057">
    <property type="entry name" value="Homeodomain-like_sf"/>
</dbReference>
<evidence type="ECO:0000256" key="2">
    <source>
        <dbReference type="PROSITE-ProRule" id="PRU00335"/>
    </source>
</evidence>
<dbReference type="AlphaFoldDB" id="A0A380T578"/>
<feature type="DNA-binding region" description="H-T-H motif" evidence="2">
    <location>
        <begin position="45"/>
        <end position="64"/>
    </location>
</feature>
<evidence type="ECO:0000313" key="5">
    <source>
        <dbReference type="EMBL" id="SUQ65417.1"/>
    </source>
</evidence>
<dbReference type="Gene3D" id="1.10.10.60">
    <property type="entry name" value="Homeodomain-like"/>
    <property type="match status" value="1"/>
</dbReference>
<dbReference type="SUPFAM" id="SSF48498">
    <property type="entry name" value="Tetracyclin repressor-like, C-terminal domain"/>
    <property type="match status" value="1"/>
</dbReference>
<reference evidence="6" key="1">
    <citation type="submission" date="2018-07" db="EMBL/GenBank/DDBJ databases">
        <authorList>
            <person name="Blom J."/>
        </authorList>
    </citation>
    <scope>NUCLEOTIDE SEQUENCE [LARGE SCALE GENOMIC DNA]</scope>
    <source>
        <strain evidence="6">CCOS 864</strain>
    </source>
</reference>
<protein>
    <submittedName>
        <fullName evidence="5">HTH-type transcriptional regulator RutR</fullName>
    </submittedName>
</protein>
<dbReference type="Proteomes" id="UP000255177">
    <property type="component" value="Unassembled WGS sequence"/>
</dbReference>
<dbReference type="InterPro" id="IPR050109">
    <property type="entry name" value="HTH-type_TetR-like_transc_reg"/>
</dbReference>
<evidence type="ECO:0000313" key="6">
    <source>
        <dbReference type="Proteomes" id="UP000255177"/>
    </source>
</evidence>
<dbReference type="GO" id="GO:0045892">
    <property type="term" value="P:negative regulation of DNA-templated transcription"/>
    <property type="evidence" value="ECO:0007669"/>
    <property type="project" value="InterPro"/>
</dbReference>
<feature type="domain" description="HTH tetR-type" evidence="4">
    <location>
        <begin position="22"/>
        <end position="82"/>
    </location>
</feature>
<dbReference type="Gene3D" id="1.10.357.10">
    <property type="entry name" value="Tetracycline Repressor, domain 2"/>
    <property type="match status" value="1"/>
</dbReference>
<evidence type="ECO:0000256" key="1">
    <source>
        <dbReference type="ARBA" id="ARBA00023125"/>
    </source>
</evidence>
<dbReference type="Pfam" id="PF08362">
    <property type="entry name" value="TetR_C_3"/>
    <property type="match status" value="1"/>
</dbReference>
<name>A0A380T578_9PSED</name>
<evidence type="ECO:0000256" key="3">
    <source>
        <dbReference type="SAM" id="MobiDB-lite"/>
    </source>
</evidence>
<organism evidence="5 6">
    <name type="scientific">Pseudomonas wadenswilerensis</name>
    <dbReference type="NCBI Taxonomy" id="1785161"/>
    <lineage>
        <taxon>Bacteria</taxon>
        <taxon>Pseudomonadati</taxon>
        <taxon>Pseudomonadota</taxon>
        <taxon>Gammaproteobacteria</taxon>
        <taxon>Pseudomonadales</taxon>
        <taxon>Pseudomonadaceae</taxon>
        <taxon>Pseudomonas</taxon>
    </lineage>
</organism>
<dbReference type="PROSITE" id="PS50977">
    <property type="entry name" value="HTH_TETR_2"/>
    <property type="match status" value="1"/>
</dbReference>
<dbReference type="EMBL" id="UIDD01000012">
    <property type="protein sequence ID" value="SUQ65417.1"/>
    <property type="molecule type" value="Genomic_DNA"/>
</dbReference>
<dbReference type="PRINTS" id="PR00455">
    <property type="entry name" value="HTHTETR"/>
</dbReference>
<dbReference type="SUPFAM" id="SSF46689">
    <property type="entry name" value="Homeodomain-like"/>
    <property type="match status" value="1"/>
</dbReference>
<dbReference type="PANTHER" id="PTHR30328:SF54">
    <property type="entry name" value="HTH-TYPE TRANSCRIPTIONAL REPRESSOR SCO4008"/>
    <property type="match status" value="1"/>
</dbReference>
<keyword evidence="6" id="KW-1185">Reference proteome</keyword>
<dbReference type="Pfam" id="PF00440">
    <property type="entry name" value="TetR_N"/>
    <property type="match status" value="1"/>
</dbReference>
<dbReference type="InterPro" id="IPR013573">
    <property type="entry name" value="Tscrpt_reg_YcdC_C"/>
</dbReference>
<accession>A0A380T578</accession>
<dbReference type="InterPro" id="IPR001647">
    <property type="entry name" value="HTH_TetR"/>
</dbReference>
<keyword evidence="1 2" id="KW-0238">DNA-binding</keyword>
<evidence type="ECO:0000259" key="4">
    <source>
        <dbReference type="PROSITE" id="PS50977"/>
    </source>
</evidence>
<dbReference type="GO" id="GO:0003677">
    <property type="term" value="F:DNA binding"/>
    <property type="evidence" value="ECO:0007669"/>
    <property type="project" value="UniProtKB-UniRule"/>
</dbReference>
<feature type="region of interest" description="Disordered" evidence="3">
    <location>
        <begin position="1"/>
        <end position="20"/>
    </location>
</feature>
<dbReference type="PANTHER" id="PTHR30328">
    <property type="entry name" value="TRANSCRIPTIONAL REPRESSOR"/>
    <property type="match status" value="1"/>
</dbReference>
<proteinExistence type="predicted"/>